<dbReference type="EMBL" id="CM042021">
    <property type="protein sequence ID" value="KAI3818816.1"/>
    <property type="molecule type" value="Genomic_DNA"/>
</dbReference>
<dbReference type="Proteomes" id="UP001056120">
    <property type="component" value="Linkage Group LG04"/>
</dbReference>
<reference evidence="1 2" key="2">
    <citation type="journal article" date="2022" name="Mol. Ecol. Resour.">
        <title>The genomes of chicory, endive, great burdock and yacon provide insights into Asteraceae paleo-polyploidization history and plant inulin production.</title>
        <authorList>
            <person name="Fan W."/>
            <person name="Wang S."/>
            <person name="Wang H."/>
            <person name="Wang A."/>
            <person name="Jiang F."/>
            <person name="Liu H."/>
            <person name="Zhao H."/>
            <person name="Xu D."/>
            <person name="Zhang Y."/>
        </authorList>
    </citation>
    <scope>NUCLEOTIDE SEQUENCE [LARGE SCALE GENOMIC DNA]</scope>
    <source>
        <strain evidence="2">cv. Yunnan</strain>
        <tissue evidence="1">Leaves</tissue>
    </source>
</reference>
<evidence type="ECO:0000313" key="2">
    <source>
        <dbReference type="Proteomes" id="UP001056120"/>
    </source>
</evidence>
<protein>
    <submittedName>
        <fullName evidence="1">Uncharacterized protein</fullName>
    </submittedName>
</protein>
<accession>A0ACB9JGH8</accession>
<keyword evidence="2" id="KW-1185">Reference proteome</keyword>
<reference evidence="2" key="1">
    <citation type="journal article" date="2022" name="Mol. Ecol. Resour.">
        <title>The genomes of chicory, endive, great burdock and yacon provide insights into Asteraceae palaeo-polyploidization history and plant inulin production.</title>
        <authorList>
            <person name="Fan W."/>
            <person name="Wang S."/>
            <person name="Wang H."/>
            <person name="Wang A."/>
            <person name="Jiang F."/>
            <person name="Liu H."/>
            <person name="Zhao H."/>
            <person name="Xu D."/>
            <person name="Zhang Y."/>
        </authorList>
    </citation>
    <scope>NUCLEOTIDE SEQUENCE [LARGE SCALE GENOMIC DNA]</scope>
    <source>
        <strain evidence="2">cv. Yunnan</strain>
    </source>
</reference>
<name>A0ACB9JGH8_9ASTR</name>
<evidence type="ECO:0000313" key="1">
    <source>
        <dbReference type="EMBL" id="KAI3818816.1"/>
    </source>
</evidence>
<gene>
    <name evidence="1" type="ORF">L1987_12637</name>
</gene>
<sequence length="84" mass="9560">MDAEDVAAGEKSVTTYGHGRREGVNMRVGGESEGVRRPPTTADCIIEIHKVFNTDRVLQLIDYLMFMDRKIELNVDMKFILLMD</sequence>
<proteinExistence type="predicted"/>
<comment type="caution">
    <text evidence="1">The sequence shown here is derived from an EMBL/GenBank/DDBJ whole genome shotgun (WGS) entry which is preliminary data.</text>
</comment>
<organism evidence="1 2">
    <name type="scientific">Smallanthus sonchifolius</name>
    <dbReference type="NCBI Taxonomy" id="185202"/>
    <lineage>
        <taxon>Eukaryota</taxon>
        <taxon>Viridiplantae</taxon>
        <taxon>Streptophyta</taxon>
        <taxon>Embryophyta</taxon>
        <taxon>Tracheophyta</taxon>
        <taxon>Spermatophyta</taxon>
        <taxon>Magnoliopsida</taxon>
        <taxon>eudicotyledons</taxon>
        <taxon>Gunneridae</taxon>
        <taxon>Pentapetalae</taxon>
        <taxon>asterids</taxon>
        <taxon>campanulids</taxon>
        <taxon>Asterales</taxon>
        <taxon>Asteraceae</taxon>
        <taxon>Asteroideae</taxon>
        <taxon>Heliantheae alliance</taxon>
        <taxon>Millerieae</taxon>
        <taxon>Smallanthus</taxon>
    </lineage>
</organism>